<gene>
    <name evidence="2" type="ORF">Afe05nite_76620</name>
</gene>
<dbReference type="Gene3D" id="3.40.50.1820">
    <property type="entry name" value="alpha/beta hydrolase"/>
    <property type="match status" value="1"/>
</dbReference>
<comment type="caution">
    <text evidence="2">The sequence shown here is derived from an EMBL/GenBank/DDBJ whole genome shotgun (WGS) entry which is preliminary data.</text>
</comment>
<organism evidence="2 3">
    <name type="scientific">Paractinoplanes ferrugineus</name>
    <dbReference type="NCBI Taxonomy" id="113564"/>
    <lineage>
        <taxon>Bacteria</taxon>
        <taxon>Bacillati</taxon>
        <taxon>Actinomycetota</taxon>
        <taxon>Actinomycetes</taxon>
        <taxon>Micromonosporales</taxon>
        <taxon>Micromonosporaceae</taxon>
        <taxon>Paractinoplanes</taxon>
    </lineage>
</organism>
<keyword evidence="3" id="KW-1185">Reference proteome</keyword>
<dbReference type="AlphaFoldDB" id="A0A919J9M0"/>
<dbReference type="Proteomes" id="UP000598174">
    <property type="component" value="Unassembled WGS sequence"/>
</dbReference>
<dbReference type="Pfam" id="PF01738">
    <property type="entry name" value="DLH"/>
    <property type="match status" value="1"/>
</dbReference>
<evidence type="ECO:0000313" key="2">
    <source>
        <dbReference type="EMBL" id="GIE15822.1"/>
    </source>
</evidence>
<dbReference type="InterPro" id="IPR051049">
    <property type="entry name" value="Dienelactone_hydrolase-like"/>
</dbReference>
<dbReference type="EMBL" id="BOMM01000073">
    <property type="protein sequence ID" value="GIE15822.1"/>
    <property type="molecule type" value="Genomic_DNA"/>
</dbReference>
<reference evidence="2" key="1">
    <citation type="submission" date="2021-01" db="EMBL/GenBank/DDBJ databases">
        <title>Whole genome shotgun sequence of Actinoplanes ferrugineus NBRC 15555.</title>
        <authorList>
            <person name="Komaki H."/>
            <person name="Tamura T."/>
        </authorList>
    </citation>
    <scope>NUCLEOTIDE SEQUENCE</scope>
    <source>
        <strain evidence="2">NBRC 15555</strain>
    </source>
</reference>
<sequence length="189" mass="20106">MSEILLLHHALGLTDGVRAFAERLRAAGHLVHTPDLFDGHVFPALAEGLAYAQRTDSAERGVRAADNLPPDLVYIGISLGVMPAQRLTQTRPGARAAVLLEACVPPDAFDAPWPPTVPVQIHGMDADPFFAGDGDLDAARALVKEAPGSEVHVYPGDQHLFTDSSLPSYDAAATDLAVTRILTFLRPTA</sequence>
<evidence type="ECO:0000259" key="1">
    <source>
        <dbReference type="Pfam" id="PF01738"/>
    </source>
</evidence>
<proteinExistence type="predicted"/>
<accession>A0A919J9M0</accession>
<dbReference type="SUPFAM" id="SSF53474">
    <property type="entry name" value="alpha/beta-Hydrolases"/>
    <property type="match status" value="1"/>
</dbReference>
<dbReference type="InterPro" id="IPR029058">
    <property type="entry name" value="AB_hydrolase_fold"/>
</dbReference>
<dbReference type="PANTHER" id="PTHR46623">
    <property type="entry name" value="CARBOXYMETHYLENEBUTENOLIDASE-RELATED"/>
    <property type="match status" value="1"/>
</dbReference>
<dbReference type="PANTHER" id="PTHR46623:SF6">
    <property type="entry name" value="ALPHA_BETA-HYDROLASES SUPERFAMILY PROTEIN"/>
    <property type="match status" value="1"/>
</dbReference>
<dbReference type="RefSeq" id="WP_203822175.1">
    <property type="nucleotide sequence ID" value="NZ_BAAABP010000030.1"/>
</dbReference>
<keyword evidence="2" id="KW-0378">Hydrolase</keyword>
<feature type="domain" description="Dienelactone hydrolase" evidence="1">
    <location>
        <begin position="4"/>
        <end position="187"/>
    </location>
</feature>
<protein>
    <submittedName>
        <fullName evidence="2">Dienelactone hydrolase</fullName>
    </submittedName>
</protein>
<name>A0A919J9M0_9ACTN</name>
<evidence type="ECO:0000313" key="3">
    <source>
        <dbReference type="Proteomes" id="UP000598174"/>
    </source>
</evidence>
<dbReference type="GO" id="GO:0016787">
    <property type="term" value="F:hydrolase activity"/>
    <property type="evidence" value="ECO:0007669"/>
    <property type="project" value="UniProtKB-KW"/>
</dbReference>
<dbReference type="InterPro" id="IPR002925">
    <property type="entry name" value="Dienelactn_hydro"/>
</dbReference>